<evidence type="ECO:0000256" key="8">
    <source>
        <dbReference type="ARBA" id="ARBA00023033"/>
    </source>
</evidence>
<keyword evidence="3" id="KW-0812">Transmembrane</keyword>
<evidence type="ECO:0000313" key="12">
    <source>
        <dbReference type="EnsemblPlants" id="OGLUM10G15600.1"/>
    </source>
</evidence>
<keyword evidence="11" id="KW-0732">Signal</keyword>
<evidence type="ECO:0000256" key="6">
    <source>
        <dbReference type="ARBA" id="ARBA00023002"/>
    </source>
</evidence>
<reference evidence="12" key="2">
    <citation type="submission" date="2018-05" db="EMBL/GenBank/DDBJ databases">
        <title>OgluRS3 (Oryza glumaepatula Reference Sequence Version 3).</title>
        <authorList>
            <person name="Zhang J."/>
            <person name="Kudrna D."/>
            <person name="Lee S."/>
            <person name="Talag J."/>
            <person name="Welchert J."/>
            <person name="Wing R.A."/>
        </authorList>
    </citation>
    <scope>NUCLEOTIDE SEQUENCE [LARGE SCALE GENOMIC DNA]</scope>
</reference>
<keyword evidence="8" id="KW-0503">Monooxygenase</keyword>
<keyword evidence="7 10" id="KW-0408">Iron</keyword>
<evidence type="ECO:0000256" key="2">
    <source>
        <dbReference type="ARBA" id="ARBA00022617"/>
    </source>
</evidence>
<keyword evidence="13" id="KW-1185">Reference proteome</keyword>
<keyword evidence="5" id="KW-1133">Transmembrane helix</keyword>
<dbReference type="GO" id="GO:0016709">
    <property type="term" value="F:oxidoreductase activity, acting on paired donors, with incorporation or reduction of molecular oxygen, NAD(P)H as one donor, and incorporation of one atom of oxygen"/>
    <property type="evidence" value="ECO:0007669"/>
    <property type="project" value="TreeGrafter"/>
</dbReference>
<dbReference type="GO" id="GO:0020037">
    <property type="term" value="F:heme binding"/>
    <property type="evidence" value="ECO:0007669"/>
    <property type="project" value="InterPro"/>
</dbReference>
<dbReference type="PRINTS" id="PR00463">
    <property type="entry name" value="EP450I"/>
</dbReference>
<evidence type="ECO:0000256" key="1">
    <source>
        <dbReference type="ARBA" id="ARBA00004167"/>
    </source>
</evidence>
<keyword evidence="6" id="KW-0560">Oxidoreductase</keyword>
<evidence type="ECO:0000313" key="13">
    <source>
        <dbReference type="Proteomes" id="UP000026961"/>
    </source>
</evidence>
<dbReference type="CDD" id="cd11075">
    <property type="entry name" value="CYP77_89"/>
    <property type="match status" value="1"/>
</dbReference>
<comment type="cofactor">
    <cofactor evidence="10">
        <name>heme</name>
        <dbReference type="ChEBI" id="CHEBI:30413"/>
    </cofactor>
</comment>
<name>A0A0E0BCN9_9ORYZ</name>
<dbReference type="InterPro" id="IPR017972">
    <property type="entry name" value="Cyt_P450_CS"/>
</dbReference>
<dbReference type="Gene3D" id="1.10.630.10">
    <property type="entry name" value="Cytochrome P450"/>
    <property type="match status" value="2"/>
</dbReference>
<keyword evidence="4 10" id="KW-0479">Metal-binding</keyword>
<evidence type="ECO:0000256" key="7">
    <source>
        <dbReference type="ARBA" id="ARBA00023004"/>
    </source>
</evidence>
<dbReference type="InterPro" id="IPR036396">
    <property type="entry name" value="Cyt_P450_sf"/>
</dbReference>
<feature type="binding site" description="axial binding residue" evidence="10">
    <location>
        <position position="731"/>
    </location>
    <ligand>
        <name>heme</name>
        <dbReference type="ChEBI" id="CHEBI:30413"/>
    </ligand>
    <ligandPart>
        <name>Fe</name>
        <dbReference type="ChEBI" id="CHEBI:18248"/>
    </ligandPart>
</feature>
<dbReference type="GO" id="GO:0016020">
    <property type="term" value="C:membrane"/>
    <property type="evidence" value="ECO:0007669"/>
    <property type="project" value="UniProtKB-SubCell"/>
</dbReference>
<dbReference type="Gramene" id="OGLUM10G15600.1">
    <property type="protein sequence ID" value="OGLUM10G15600.1"/>
    <property type="gene ID" value="OGLUM10G15600"/>
</dbReference>
<comment type="subcellular location">
    <subcellularLocation>
        <location evidence="1">Membrane</location>
        <topology evidence="1">Single-pass membrane protein</topology>
    </subcellularLocation>
</comment>
<dbReference type="Pfam" id="PF00067">
    <property type="entry name" value="p450"/>
    <property type="match status" value="2"/>
</dbReference>
<organism evidence="12">
    <name type="scientific">Oryza glumipatula</name>
    <dbReference type="NCBI Taxonomy" id="40148"/>
    <lineage>
        <taxon>Eukaryota</taxon>
        <taxon>Viridiplantae</taxon>
        <taxon>Streptophyta</taxon>
        <taxon>Embryophyta</taxon>
        <taxon>Tracheophyta</taxon>
        <taxon>Spermatophyta</taxon>
        <taxon>Magnoliopsida</taxon>
        <taxon>Liliopsida</taxon>
        <taxon>Poales</taxon>
        <taxon>Poaceae</taxon>
        <taxon>BOP clade</taxon>
        <taxon>Oryzoideae</taxon>
        <taxon>Oryzeae</taxon>
        <taxon>Oryzinae</taxon>
        <taxon>Oryza</taxon>
    </lineage>
</organism>
<dbReference type="PANTHER" id="PTHR24298">
    <property type="entry name" value="FLAVONOID 3'-MONOOXYGENASE-RELATED"/>
    <property type="match status" value="1"/>
</dbReference>
<dbReference type="GO" id="GO:0005506">
    <property type="term" value="F:iron ion binding"/>
    <property type="evidence" value="ECO:0007669"/>
    <property type="project" value="InterPro"/>
</dbReference>
<evidence type="ECO:0000256" key="9">
    <source>
        <dbReference type="ARBA" id="ARBA00023136"/>
    </source>
</evidence>
<evidence type="ECO:0000256" key="10">
    <source>
        <dbReference type="PIRSR" id="PIRSR602401-1"/>
    </source>
</evidence>
<dbReference type="HOGENOM" id="CLU_327730_0_0_1"/>
<dbReference type="PANTHER" id="PTHR24298:SF800">
    <property type="entry name" value="CYTOCHROME P450 89A2-RELATED"/>
    <property type="match status" value="1"/>
</dbReference>
<feature type="signal peptide" evidence="11">
    <location>
        <begin position="1"/>
        <end position="17"/>
    </location>
</feature>
<dbReference type="eggNOG" id="KOG0156">
    <property type="taxonomic scope" value="Eukaryota"/>
</dbReference>
<evidence type="ECO:0000256" key="11">
    <source>
        <dbReference type="SAM" id="SignalP"/>
    </source>
</evidence>
<dbReference type="InterPro" id="IPR001128">
    <property type="entry name" value="Cyt_P450"/>
</dbReference>
<dbReference type="InterPro" id="IPR051103">
    <property type="entry name" value="Plant_metabolite_P450s"/>
</dbReference>
<dbReference type="SUPFAM" id="SSF48264">
    <property type="entry name" value="Cytochrome P450"/>
    <property type="match status" value="2"/>
</dbReference>
<feature type="chain" id="PRO_5002354586" description="Cytochrome P450" evidence="11">
    <location>
        <begin position="18"/>
        <end position="787"/>
    </location>
</feature>
<dbReference type="InterPro" id="IPR002401">
    <property type="entry name" value="Cyt_P450_E_grp-I"/>
</dbReference>
<protein>
    <recommendedName>
        <fullName evidence="14">Cytochrome P450</fullName>
    </recommendedName>
</protein>
<evidence type="ECO:0000256" key="4">
    <source>
        <dbReference type="ARBA" id="ARBA00022723"/>
    </source>
</evidence>
<reference evidence="12" key="1">
    <citation type="submission" date="2015-04" db="UniProtKB">
        <authorList>
            <consortium name="EnsemblPlants"/>
        </authorList>
    </citation>
    <scope>IDENTIFICATION</scope>
</reference>
<dbReference type="PROSITE" id="PS00086">
    <property type="entry name" value="CYTOCHROME_P450"/>
    <property type="match status" value="1"/>
</dbReference>
<dbReference type="PRINTS" id="PR00385">
    <property type="entry name" value="P450"/>
</dbReference>
<dbReference type="STRING" id="40148.A0A0E0BCN9"/>
<dbReference type="FunFam" id="1.10.630.10:FF:000012">
    <property type="entry name" value="Cytochrome P450 family protein"/>
    <property type="match status" value="1"/>
</dbReference>
<sequence length="787" mass="88012">MFCLLVLMCFGEWLDEAAVRAIGDAQHGWLLHYATKMKVFAFCPAVTKHIFRGRIQTSLALRRRQKELFMPLISARRERKNQLVERAVPEKETTTFEHSYADTLLDIKLPEDGGDRALTDDEMVRLCSEFLDAGTDTMSTTLQWIMAELVKNPTIQSKLHDEIKSKTSDDHDEITEDDTHKMPYLKAVILEGLRKHPPGHFALPHKAAEDMDVGGYLIPKGATVNFMPRALGHLDVAHGGLVEALAEAHEHEEAEHGVLERLHDMDTWHVTVAAILVLIPFLRLILSRRGGRGGGKRGRLPPGPPAVPLLGSTVWLTNSLADAEPLLRRLIARHGPVVSLRVASRLLVFVADRRLAHAALVEKGASLADRPAMASTRLLGESDNLISRAGYGPVWRLLRRNLVAETLHPSRVRLFAPARAWVRRVLVEKLRDENGDAAAPRAVVETFQYAMFCLLVLMCFGERLDEDAVRAIAVAQRDALLYLSSKMPVFAFFPAVTKHLFRGRLQKAHALRRRQMELFVPLINARREYKKRQGGADGEPKKETTFEHSYVDTLLDIKLPDDGNRPLTDDEMVNLCSEFLNAGTDTTSTALQWIMAELVKNPSIQSKLHDEIKSKTGGGGGGGQREVSEEDIHDMPYLKAVVLEGLRKHPPGHMVLPHRAAEDMEIGGYLIPKGATVNFMVAEMGRDEKEWEKPMEFMPERFLAGGDGEGVDVTGSREIRMMPFGVGRRICAGLGVAMLHVEYFVANMVSEFEWKEVAGDEVDFAEKIEFTTVMAKPLRARLVPRRA</sequence>
<keyword evidence="9" id="KW-0472">Membrane</keyword>
<keyword evidence="2 10" id="KW-0349">Heme</keyword>
<evidence type="ECO:0000256" key="5">
    <source>
        <dbReference type="ARBA" id="ARBA00022989"/>
    </source>
</evidence>
<evidence type="ECO:0008006" key="14">
    <source>
        <dbReference type="Google" id="ProtNLM"/>
    </source>
</evidence>
<dbReference type="EnsemblPlants" id="OGLUM10G15600.1">
    <property type="protein sequence ID" value="OGLUM10G15600.1"/>
    <property type="gene ID" value="OGLUM10G15600"/>
</dbReference>
<accession>A0A0E0BCN9</accession>
<dbReference type="AlphaFoldDB" id="A0A0E0BCN9"/>
<proteinExistence type="predicted"/>
<evidence type="ECO:0000256" key="3">
    <source>
        <dbReference type="ARBA" id="ARBA00022692"/>
    </source>
</evidence>
<dbReference type="Proteomes" id="UP000026961">
    <property type="component" value="Chromosome 10"/>
</dbReference>